<reference evidence="1 2" key="1">
    <citation type="submission" date="2019-01" db="EMBL/GenBank/DDBJ databases">
        <title>Sequencing of cultivated peanut Arachis hypogaea provides insights into genome evolution and oil improvement.</title>
        <authorList>
            <person name="Chen X."/>
        </authorList>
    </citation>
    <scope>NUCLEOTIDE SEQUENCE [LARGE SCALE GENOMIC DNA]</scope>
    <source>
        <strain evidence="2">cv. Fuhuasheng</strain>
        <tissue evidence="1">Leaves</tissue>
    </source>
</reference>
<accession>A0A444XCI3</accession>
<organism evidence="1 2">
    <name type="scientific">Arachis hypogaea</name>
    <name type="common">Peanut</name>
    <dbReference type="NCBI Taxonomy" id="3818"/>
    <lineage>
        <taxon>Eukaryota</taxon>
        <taxon>Viridiplantae</taxon>
        <taxon>Streptophyta</taxon>
        <taxon>Embryophyta</taxon>
        <taxon>Tracheophyta</taxon>
        <taxon>Spermatophyta</taxon>
        <taxon>Magnoliopsida</taxon>
        <taxon>eudicotyledons</taxon>
        <taxon>Gunneridae</taxon>
        <taxon>Pentapetalae</taxon>
        <taxon>rosids</taxon>
        <taxon>fabids</taxon>
        <taxon>Fabales</taxon>
        <taxon>Fabaceae</taxon>
        <taxon>Papilionoideae</taxon>
        <taxon>50 kb inversion clade</taxon>
        <taxon>dalbergioids sensu lato</taxon>
        <taxon>Dalbergieae</taxon>
        <taxon>Pterocarpus clade</taxon>
        <taxon>Arachis</taxon>
    </lineage>
</organism>
<dbReference type="Proteomes" id="UP000289738">
    <property type="component" value="Chromosome B09"/>
</dbReference>
<gene>
    <name evidence="1" type="ORF">Ahy_B09g094934</name>
</gene>
<evidence type="ECO:0000313" key="2">
    <source>
        <dbReference type="Proteomes" id="UP000289738"/>
    </source>
</evidence>
<sequence>MTTASNRDSGGLNGDGLSATEATPLFFPRRGSSSSANPLLSLRSSLIRSLKLSNSSLRQRQGTTTLEDASFSFSLSHLAPPLYHEHKEAAWHAVKRYDYVELLGVLPPPDCIDKFIVKCAWMQETFSDLPEGVDEETVRRYAKAYIKMLLST</sequence>
<protein>
    <submittedName>
        <fullName evidence="1">Uncharacterized protein</fullName>
    </submittedName>
</protein>
<dbReference type="AlphaFoldDB" id="A0A444XCI3"/>
<comment type="caution">
    <text evidence="1">The sequence shown here is derived from an EMBL/GenBank/DDBJ whole genome shotgun (WGS) entry which is preliminary data.</text>
</comment>
<keyword evidence="2" id="KW-1185">Reference proteome</keyword>
<evidence type="ECO:0000313" key="1">
    <source>
        <dbReference type="EMBL" id="RYQ87419.1"/>
    </source>
</evidence>
<name>A0A444XCI3_ARAHY</name>
<proteinExistence type="predicted"/>
<dbReference type="EMBL" id="SDMP01000019">
    <property type="protein sequence ID" value="RYQ87419.1"/>
    <property type="molecule type" value="Genomic_DNA"/>
</dbReference>